<evidence type="ECO:0000256" key="3">
    <source>
        <dbReference type="ARBA" id="ARBA00023157"/>
    </source>
</evidence>
<keyword evidence="3" id="KW-1015">Disulfide bond</keyword>
<keyword evidence="2" id="KW-0201">Cytochrome c-type biogenesis</keyword>
<comment type="caution">
    <text evidence="6">The sequence shown here is derived from an EMBL/GenBank/DDBJ whole genome shotgun (WGS) entry which is preliminary data.</text>
</comment>
<accession>A0ABV5H4T6</accession>
<proteinExistence type="predicted"/>
<dbReference type="InterPro" id="IPR050553">
    <property type="entry name" value="Thioredoxin_ResA/DsbE_sf"/>
</dbReference>
<dbReference type="Proteomes" id="UP001589590">
    <property type="component" value="Unassembled WGS sequence"/>
</dbReference>
<keyword evidence="4" id="KW-0676">Redox-active center</keyword>
<dbReference type="Pfam" id="PF08534">
    <property type="entry name" value="Redoxin"/>
    <property type="match status" value="1"/>
</dbReference>
<dbReference type="PANTHER" id="PTHR42852:SF6">
    <property type="entry name" value="THIOL:DISULFIDE INTERCHANGE PROTEIN DSBE"/>
    <property type="match status" value="1"/>
</dbReference>
<dbReference type="InterPro" id="IPR013766">
    <property type="entry name" value="Thioredoxin_domain"/>
</dbReference>
<evidence type="ECO:0000256" key="4">
    <source>
        <dbReference type="ARBA" id="ARBA00023284"/>
    </source>
</evidence>
<dbReference type="InterPro" id="IPR013740">
    <property type="entry name" value="Redoxin"/>
</dbReference>
<evidence type="ECO:0000256" key="2">
    <source>
        <dbReference type="ARBA" id="ARBA00022748"/>
    </source>
</evidence>
<dbReference type="PROSITE" id="PS51352">
    <property type="entry name" value="THIOREDOXIN_2"/>
    <property type="match status" value="1"/>
</dbReference>
<evidence type="ECO:0000313" key="7">
    <source>
        <dbReference type="Proteomes" id="UP001589590"/>
    </source>
</evidence>
<comment type="subcellular location">
    <subcellularLocation>
        <location evidence="1">Cell envelope</location>
    </subcellularLocation>
</comment>
<dbReference type="Gene3D" id="3.40.30.10">
    <property type="entry name" value="Glutaredoxin"/>
    <property type="match status" value="1"/>
</dbReference>
<dbReference type="CDD" id="cd02966">
    <property type="entry name" value="TlpA_like_family"/>
    <property type="match status" value="1"/>
</dbReference>
<dbReference type="PROSITE" id="PS51257">
    <property type="entry name" value="PROKAR_LIPOPROTEIN"/>
    <property type="match status" value="1"/>
</dbReference>
<dbReference type="PANTHER" id="PTHR42852">
    <property type="entry name" value="THIOL:DISULFIDE INTERCHANGE PROTEIN DSBE"/>
    <property type="match status" value="1"/>
</dbReference>
<sequence>MKNLVYVLAAAVLLTACKPEAPKDYVTLSGKIANQNSDSLVVLQRGFSKTIKVNTDGTFSDTLKVKEGVFVINDGTEQARVYLKNGYDLSLYIDTKEFDETLAFSGNGANPNNYLNEKSLLMEKIYDLDALFELDETTFSEKIKTNGAAVKSLLDNAGELDSLFIANQEKEAGMVEVQLRNMYKKRQELSALNGQESVQFTDYENIKGGTTSLSDLKGKYVYIDLWATWCGPCIAEIPSLKAIEKEYHGKNIEFVSISIDKKSAYEKWKTMIAEKELGGMQLYANEDKTFTSAYKVTGIPRFILIDPQGVVVKADAPRPSSPGLKTLLETLDI</sequence>
<keyword evidence="7" id="KW-1185">Reference proteome</keyword>
<dbReference type="EMBL" id="JBHMFA010000035">
    <property type="protein sequence ID" value="MFB9106919.1"/>
    <property type="molecule type" value="Genomic_DNA"/>
</dbReference>
<evidence type="ECO:0000259" key="5">
    <source>
        <dbReference type="PROSITE" id="PS51352"/>
    </source>
</evidence>
<evidence type="ECO:0000313" key="6">
    <source>
        <dbReference type="EMBL" id="MFB9106919.1"/>
    </source>
</evidence>
<evidence type="ECO:0000256" key="1">
    <source>
        <dbReference type="ARBA" id="ARBA00004196"/>
    </source>
</evidence>
<protein>
    <submittedName>
        <fullName evidence="6">TlpA family protein disulfide reductase</fullName>
    </submittedName>
</protein>
<dbReference type="RefSeq" id="WP_290271021.1">
    <property type="nucleotide sequence ID" value="NZ_JAUFQP010000010.1"/>
</dbReference>
<reference evidence="6 7" key="1">
    <citation type="submission" date="2024-09" db="EMBL/GenBank/DDBJ databases">
        <authorList>
            <person name="Sun Q."/>
            <person name="Mori K."/>
        </authorList>
    </citation>
    <scope>NUCLEOTIDE SEQUENCE [LARGE SCALE GENOMIC DNA]</scope>
    <source>
        <strain evidence="6 7">CECT 8300</strain>
    </source>
</reference>
<dbReference type="SUPFAM" id="SSF52833">
    <property type="entry name" value="Thioredoxin-like"/>
    <property type="match status" value="1"/>
</dbReference>
<name>A0ABV5H4T6_9FLAO</name>
<gene>
    <name evidence="6" type="ORF">ACFFU1_18570</name>
</gene>
<dbReference type="InterPro" id="IPR036249">
    <property type="entry name" value="Thioredoxin-like_sf"/>
</dbReference>
<feature type="domain" description="Thioredoxin" evidence="5">
    <location>
        <begin position="191"/>
        <end position="333"/>
    </location>
</feature>
<organism evidence="6 7">
    <name type="scientific">Algibacter miyuki</name>
    <dbReference type="NCBI Taxonomy" id="1306933"/>
    <lineage>
        <taxon>Bacteria</taxon>
        <taxon>Pseudomonadati</taxon>
        <taxon>Bacteroidota</taxon>
        <taxon>Flavobacteriia</taxon>
        <taxon>Flavobacteriales</taxon>
        <taxon>Flavobacteriaceae</taxon>
        <taxon>Algibacter</taxon>
    </lineage>
</organism>